<proteinExistence type="predicted"/>
<feature type="region of interest" description="Disordered" evidence="1">
    <location>
        <begin position="1"/>
        <end position="22"/>
    </location>
</feature>
<organism evidence="2 3">
    <name type="scientific">Coprinellus micaceus</name>
    <name type="common">Glistening ink-cap mushroom</name>
    <name type="synonym">Coprinus micaceus</name>
    <dbReference type="NCBI Taxonomy" id="71717"/>
    <lineage>
        <taxon>Eukaryota</taxon>
        <taxon>Fungi</taxon>
        <taxon>Dikarya</taxon>
        <taxon>Basidiomycota</taxon>
        <taxon>Agaricomycotina</taxon>
        <taxon>Agaricomycetes</taxon>
        <taxon>Agaricomycetidae</taxon>
        <taxon>Agaricales</taxon>
        <taxon>Agaricineae</taxon>
        <taxon>Psathyrellaceae</taxon>
        <taxon>Coprinellus</taxon>
    </lineage>
</organism>
<gene>
    <name evidence="2" type="ORF">FA13DRAFT_1732609</name>
</gene>
<evidence type="ECO:0000256" key="1">
    <source>
        <dbReference type="SAM" id="MobiDB-lite"/>
    </source>
</evidence>
<keyword evidence="3" id="KW-1185">Reference proteome</keyword>
<dbReference type="AlphaFoldDB" id="A0A4Y7TDS8"/>
<sequence length="108" mass="11952">MRRTHSPSKYAQLPGPGDESFTLSAQSHLRTQMHLRLTSASRHPRVLQMLSGEADDDKYKVQQNSKGTLKLDSSTIAAHAGLISLTPEIHALSSSGEVRRRNPIHRSI</sequence>
<accession>A0A4Y7TDS8</accession>
<evidence type="ECO:0000313" key="3">
    <source>
        <dbReference type="Proteomes" id="UP000298030"/>
    </source>
</evidence>
<reference evidence="2 3" key="1">
    <citation type="journal article" date="2019" name="Nat. Ecol. Evol.">
        <title>Megaphylogeny resolves global patterns of mushroom evolution.</title>
        <authorList>
            <person name="Varga T."/>
            <person name="Krizsan K."/>
            <person name="Foldi C."/>
            <person name="Dima B."/>
            <person name="Sanchez-Garcia M."/>
            <person name="Sanchez-Ramirez S."/>
            <person name="Szollosi G.J."/>
            <person name="Szarkandi J.G."/>
            <person name="Papp V."/>
            <person name="Albert L."/>
            <person name="Andreopoulos W."/>
            <person name="Angelini C."/>
            <person name="Antonin V."/>
            <person name="Barry K.W."/>
            <person name="Bougher N.L."/>
            <person name="Buchanan P."/>
            <person name="Buyck B."/>
            <person name="Bense V."/>
            <person name="Catcheside P."/>
            <person name="Chovatia M."/>
            <person name="Cooper J."/>
            <person name="Damon W."/>
            <person name="Desjardin D."/>
            <person name="Finy P."/>
            <person name="Geml J."/>
            <person name="Haridas S."/>
            <person name="Hughes K."/>
            <person name="Justo A."/>
            <person name="Karasinski D."/>
            <person name="Kautmanova I."/>
            <person name="Kiss B."/>
            <person name="Kocsube S."/>
            <person name="Kotiranta H."/>
            <person name="LaButti K.M."/>
            <person name="Lechner B.E."/>
            <person name="Liimatainen K."/>
            <person name="Lipzen A."/>
            <person name="Lukacs Z."/>
            <person name="Mihaltcheva S."/>
            <person name="Morgado L.N."/>
            <person name="Niskanen T."/>
            <person name="Noordeloos M.E."/>
            <person name="Ohm R.A."/>
            <person name="Ortiz-Santana B."/>
            <person name="Ovrebo C."/>
            <person name="Racz N."/>
            <person name="Riley R."/>
            <person name="Savchenko A."/>
            <person name="Shiryaev A."/>
            <person name="Soop K."/>
            <person name="Spirin V."/>
            <person name="Szebenyi C."/>
            <person name="Tomsovsky M."/>
            <person name="Tulloss R.E."/>
            <person name="Uehling J."/>
            <person name="Grigoriev I.V."/>
            <person name="Vagvolgyi C."/>
            <person name="Papp T."/>
            <person name="Martin F.M."/>
            <person name="Miettinen O."/>
            <person name="Hibbett D.S."/>
            <person name="Nagy L.G."/>
        </authorList>
    </citation>
    <scope>NUCLEOTIDE SEQUENCE [LARGE SCALE GENOMIC DNA]</scope>
    <source>
        <strain evidence="2 3">FP101781</strain>
    </source>
</reference>
<dbReference type="Proteomes" id="UP000298030">
    <property type="component" value="Unassembled WGS sequence"/>
</dbReference>
<dbReference type="EMBL" id="QPFP01000018">
    <property type="protein sequence ID" value="TEB31722.1"/>
    <property type="molecule type" value="Genomic_DNA"/>
</dbReference>
<protein>
    <submittedName>
        <fullName evidence="2">Uncharacterized protein</fullName>
    </submittedName>
</protein>
<comment type="caution">
    <text evidence="2">The sequence shown here is derived from an EMBL/GenBank/DDBJ whole genome shotgun (WGS) entry which is preliminary data.</text>
</comment>
<evidence type="ECO:0000313" key="2">
    <source>
        <dbReference type="EMBL" id="TEB31722.1"/>
    </source>
</evidence>
<name>A0A4Y7TDS8_COPMI</name>